<organism evidence="2 3">
    <name type="scientific">Paracoccus sulfuroxidans</name>
    <dbReference type="NCBI Taxonomy" id="384678"/>
    <lineage>
        <taxon>Bacteria</taxon>
        <taxon>Pseudomonadati</taxon>
        <taxon>Pseudomonadota</taxon>
        <taxon>Alphaproteobacteria</taxon>
        <taxon>Rhodobacterales</taxon>
        <taxon>Paracoccaceae</taxon>
        <taxon>Paracoccus</taxon>
    </lineage>
</organism>
<evidence type="ECO:0000313" key="3">
    <source>
        <dbReference type="Proteomes" id="UP000316225"/>
    </source>
</evidence>
<reference evidence="2 3" key="1">
    <citation type="journal article" date="2015" name="Stand. Genomic Sci.">
        <title>Genomic Encyclopedia of Bacterial and Archaeal Type Strains, Phase III: the genomes of soil and plant-associated and newly described type strains.</title>
        <authorList>
            <person name="Whitman W.B."/>
            <person name="Woyke T."/>
            <person name="Klenk H.P."/>
            <person name="Zhou Y."/>
            <person name="Lilburn T.G."/>
            <person name="Beck B.J."/>
            <person name="De Vos P."/>
            <person name="Vandamme P."/>
            <person name="Eisen J.A."/>
            <person name="Garrity G."/>
            <person name="Hugenholtz P."/>
            <person name="Kyrpides N.C."/>
        </authorList>
    </citation>
    <scope>NUCLEOTIDE SEQUENCE [LARGE SCALE GENOMIC DNA]</scope>
    <source>
        <strain evidence="2 3">CGMCC 1.5364</strain>
    </source>
</reference>
<protein>
    <recommendedName>
        <fullName evidence="4">Cell pole-organizing protein PopZ</fullName>
    </recommendedName>
</protein>
<feature type="compositionally biased region" description="Low complexity" evidence="1">
    <location>
        <begin position="118"/>
        <end position="130"/>
    </location>
</feature>
<name>A0A562NM24_9RHOB</name>
<comment type="caution">
    <text evidence="2">The sequence shown here is derived from an EMBL/GenBank/DDBJ whole genome shotgun (WGS) entry which is preliminary data.</text>
</comment>
<feature type="region of interest" description="Disordered" evidence="1">
    <location>
        <begin position="109"/>
        <end position="130"/>
    </location>
</feature>
<dbReference type="RefSeq" id="WP_145398202.1">
    <property type="nucleotide sequence ID" value="NZ_VLKU01000007.1"/>
</dbReference>
<dbReference type="Proteomes" id="UP000316225">
    <property type="component" value="Unassembled WGS sequence"/>
</dbReference>
<dbReference type="AlphaFoldDB" id="A0A562NM24"/>
<keyword evidence="3" id="KW-1185">Reference proteome</keyword>
<proteinExistence type="predicted"/>
<dbReference type="EMBL" id="VLKU01000007">
    <property type="protein sequence ID" value="TWI33255.1"/>
    <property type="molecule type" value="Genomic_DNA"/>
</dbReference>
<gene>
    <name evidence="2" type="ORF">IQ24_02396</name>
</gene>
<dbReference type="OrthoDB" id="7875768at2"/>
<evidence type="ECO:0000256" key="1">
    <source>
        <dbReference type="SAM" id="MobiDB-lite"/>
    </source>
</evidence>
<evidence type="ECO:0000313" key="2">
    <source>
        <dbReference type="EMBL" id="TWI33255.1"/>
    </source>
</evidence>
<evidence type="ECO:0008006" key="4">
    <source>
        <dbReference type="Google" id="ProtNLM"/>
    </source>
</evidence>
<sequence>MQNDVMHAGQTAMVSENVGDVLASIRRLIAQDGGAGRLMASPDVAAAFRHADLLNARVAESATPDLRQVAAPPPEEMTAPLTLERDNLVAPEAPSQPVLRLHLTPSFADLPEPEASHPVAAATQVDTAPAASPKLEAPAPVWPAAAAAALSTQNAEPAPVVVEAAMPQLSQAVDPPVTPIAAALTEDLAPPVGLASPDAPPPEEVADLHLFAPEDEELAYSSVLRSLIRDAIRQELQGEMGGRFSRNLRQVIRHEVDLALRQARRARPSI</sequence>
<accession>A0A562NM24</accession>